<name>A0A1L7GTE3_LIMFE</name>
<feature type="compositionally biased region" description="Basic residues" evidence="1">
    <location>
        <begin position="134"/>
        <end position="145"/>
    </location>
</feature>
<accession>A0A1L7GTE3</accession>
<proteinExistence type="predicted"/>
<evidence type="ECO:0000256" key="1">
    <source>
        <dbReference type="SAM" id="MobiDB-lite"/>
    </source>
</evidence>
<dbReference type="RefSeq" id="WP_075667121.1">
    <property type="nucleotide sequence ID" value="NZ_CP019030.1"/>
</dbReference>
<reference evidence="2 3" key="1">
    <citation type="submission" date="2016-12" db="EMBL/GenBank/DDBJ databases">
        <title>Complete Genome Sequence of Lactobacillus fermentum Strain SNUV175, a Probiotic for Treatment of Bacterial Vaginosis.</title>
        <authorList>
            <person name="Lee S."/>
            <person name="You H.J."/>
            <person name="Kwon B."/>
            <person name="Ko G."/>
        </authorList>
    </citation>
    <scope>NUCLEOTIDE SEQUENCE [LARGE SCALE GENOMIC DNA]</scope>
    <source>
        <strain evidence="2 3">SNUV175</strain>
    </source>
</reference>
<evidence type="ECO:0000313" key="3">
    <source>
        <dbReference type="Proteomes" id="UP000185427"/>
    </source>
</evidence>
<feature type="region of interest" description="Disordered" evidence="1">
    <location>
        <begin position="120"/>
        <end position="145"/>
    </location>
</feature>
<dbReference type="AlphaFoldDB" id="A0A1L7GTE3"/>
<organism evidence="2 3">
    <name type="scientific">Limosilactobacillus fermentum</name>
    <name type="common">Lactobacillus fermentum</name>
    <dbReference type="NCBI Taxonomy" id="1613"/>
    <lineage>
        <taxon>Bacteria</taxon>
        <taxon>Bacillati</taxon>
        <taxon>Bacillota</taxon>
        <taxon>Bacilli</taxon>
        <taxon>Lactobacillales</taxon>
        <taxon>Lactobacillaceae</taxon>
        <taxon>Limosilactobacillus</taxon>
    </lineage>
</organism>
<evidence type="ECO:0000313" key="2">
    <source>
        <dbReference type="EMBL" id="APU45281.1"/>
    </source>
</evidence>
<sequence>MALVLNLNDYKAPQFEVDFGFKKVSVALTDDTTSKMSAFMVDAKKMLKDADKLTDDELAKLPRPAAKKRLENVLGNARDLLEGAFDELFDEPGLGVELYNRLGKSTASLANVFSRVNTEVNKANQRKENQKLNRYNRRHDNRKKK</sequence>
<gene>
    <name evidence="2" type="ORF">BUW47_01965</name>
</gene>
<dbReference type="Proteomes" id="UP000185427">
    <property type="component" value="Chromosome"/>
</dbReference>
<protein>
    <submittedName>
        <fullName evidence="2">Uncharacterized protein</fullName>
    </submittedName>
</protein>
<dbReference type="EMBL" id="CP019030">
    <property type="protein sequence ID" value="APU45281.1"/>
    <property type="molecule type" value="Genomic_DNA"/>
</dbReference>